<reference evidence="2" key="1">
    <citation type="journal article" date="2023" name="G3 (Bethesda)">
        <title>Genome assembly and association tests identify interacting loci associated with vigor, precocity, and sex in interspecific pistachio rootstocks.</title>
        <authorList>
            <person name="Palmer W."/>
            <person name="Jacygrad E."/>
            <person name="Sagayaradj S."/>
            <person name="Cavanaugh K."/>
            <person name="Han R."/>
            <person name="Bertier L."/>
            <person name="Beede B."/>
            <person name="Kafkas S."/>
            <person name="Golino D."/>
            <person name="Preece J."/>
            <person name="Michelmore R."/>
        </authorList>
    </citation>
    <scope>NUCLEOTIDE SEQUENCE [LARGE SCALE GENOMIC DNA]</scope>
</reference>
<protein>
    <submittedName>
        <fullName evidence="1">Uncharacterized protein</fullName>
    </submittedName>
</protein>
<dbReference type="Proteomes" id="UP001164250">
    <property type="component" value="Chromosome 5"/>
</dbReference>
<comment type="caution">
    <text evidence="1">The sequence shown here is derived from an EMBL/GenBank/DDBJ whole genome shotgun (WGS) entry which is preliminary data.</text>
</comment>
<dbReference type="EMBL" id="CM047901">
    <property type="protein sequence ID" value="KAJ0098129.1"/>
    <property type="molecule type" value="Genomic_DNA"/>
</dbReference>
<proteinExistence type="predicted"/>
<evidence type="ECO:0000313" key="1">
    <source>
        <dbReference type="EMBL" id="KAJ0098129.1"/>
    </source>
</evidence>
<evidence type="ECO:0000313" key="2">
    <source>
        <dbReference type="Proteomes" id="UP001164250"/>
    </source>
</evidence>
<accession>A0ACC1BGN2</accession>
<organism evidence="1 2">
    <name type="scientific">Pistacia atlantica</name>
    <dbReference type="NCBI Taxonomy" id="434234"/>
    <lineage>
        <taxon>Eukaryota</taxon>
        <taxon>Viridiplantae</taxon>
        <taxon>Streptophyta</taxon>
        <taxon>Embryophyta</taxon>
        <taxon>Tracheophyta</taxon>
        <taxon>Spermatophyta</taxon>
        <taxon>Magnoliopsida</taxon>
        <taxon>eudicotyledons</taxon>
        <taxon>Gunneridae</taxon>
        <taxon>Pentapetalae</taxon>
        <taxon>rosids</taxon>
        <taxon>malvids</taxon>
        <taxon>Sapindales</taxon>
        <taxon>Anacardiaceae</taxon>
        <taxon>Pistacia</taxon>
    </lineage>
</organism>
<name>A0ACC1BGN2_9ROSI</name>
<sequence>MEADDSHGSSKPNTTETDTSMAVIRRDKPSTRDWTRIPYSLLVDISKHLPNTHEIIFFGTICKTFRHAIPKPPKILRRYSSLEIPAPVDYDPSRHRGQKLPIFSIIPSIVYAVQPRGQSLKNTKPWLVRIIESSETGKVMLKDTSCMFQYTEMPMNDFPQRLNLLDYQMRVVSKAYELDLTISDREDRSIKDKFDSVKPFFVRKLVITPTLEQVDEKAFVKGDYKFAAMALEGGGSLHVWRRGDKSWSLITCDGISSFEDILYYKEKFYVLNHMGLIFIVDPQTLYITRLAGPMPNMAAGIKFFLVFCEELFMIIKYWTHNYPKPEKNSDTIHYPIHMEAFKLDEANNMWVELDQEFEDRVVFVGDGGSFTLPVDEIPGFEGNCVVLGDVTFSGNCMRHPGYKAGVYNLKNHTSMAIRDHPNCSDLFWPPPKWASGNWSLALCIYLRRLQLLVGDDMVFDGKCLSLFVFYFLFCILNHGSQV</sequence>
<gene>
    <name evidence="1" type="ORF">Patl1_29210</name>
</gene>
<keyword evidence="2" id="KW-1185">Reference proteome</keyword>